<evidence type="ECO:0000313" key="11">
    <source>
        <dbReference type="Proteomes" id="UP000253208"/>
    </source>
</evidence>
<evidence type="ECO:0000256" key="6">
    <source>
        <dbReference type="ARBA" id="ARBA00022801"/>
    </source>
</evidence>
<sequence>MLWNLLTAGIFGTDYYIKKKINTSEKKDLKEKCLGGRLIVRNCHNHGMMLGILKNKDKEFLRDLASMVLGGAIWEYIRTFGEKGTRISKLGLSMILGGGLNNYTERRRKGYVTDYVSLNVENPKLKKVVFNISDLFIFTGALLWGGSEIFSEKEK</sequence>
<dbReference type="RefSeq" id="WP_022426975.1">
    <property type="nucleotide sequence ID" value="NZ_PSQG01000009.1"/>
</dbReference>
<evidence type="ECO:0000313" key="10">
    <source>
        <dbReference type="EMBL" id="RCH44190.1"/>
    </source>
</evidence>
<keyword evidence="7" id="KW-1133">Transmembrane helix</keyword>
<keyword evidence="5" id="KW-0064">Aspartyl protease</keyword>
<proteinExistence type="inferred from homology"/>
<keyword evidence="3" id="KW-0645">Protease</keyword>
<organism evidence="10 11">
    <name type="scientific">Blautia obeum</name>
    <dbReference type="NCBI Taxonomy" id="40520"/>
    <lineage>
        <taxon>Bacteria</taxon>
        <taxon>Bacillati</taxon>
        <taxon>Bacillota</taxon>
        <taxon>Clostridia</taxon>
        <taxon>Lachnospirales</taxon>
        <taxon>Lachnospiraceae</taxon>
        <taxon>Blautia</taxon>
    </lineage>
</organism>
<evidence type="ECO:0000256" key="9">
    <source>
        <dbReference type="RuleBase" id="RU004181"/>
    </source>
</evidence>
<dbReference type="PRINTS" id="PR00781">
    <property type="entry name" value="LIPOSIGPTASE"/>
</dbReference>
<accession>A0A367G0Q1</accession>
<evidence type="ECO:0000256" key="3">
    <source>
        <dbReference type="ARBA" id="ARBA00022670"/>
    </source>
</evidence>
<evidence type="ECO:0000256" key="1">
    <source>
        <dbReference type="ARBA" id="ARBA00006139"/>
    </source>
</evidence>
<dbReference type="EMBL" id="PSQG01000009">
    <property type="protein sequence ID" value="RCH44190.1"/>
    <property type="molecule type" value="Genomic_DNA"/>
</dbReference>
<keyword evidence="6" id="KW-0378">Hydrolase</keyword>
<evidence type="ECO:0000256" key="4">
    <source>
        <dbReference type="ARBA" id="ARBA00022692"/>
    </source>
</evidence>
<evidence type="ECO:0000256" key="2">
    <source>
        <dbReference type="ARBA" id="ARBA00022475"/>
    </source>
</evidence>
<dbReference type="GO" id="GO:0004190">
    <property type="term" value="F:aspartic-type endopeptidase activity"/>
    <property type="evidence" value="ECO:0007669"/>
    <property type="project" value="UniProtKB-KW"/>
</dbReference>
<gene>
    <name evidence="10" type="ORF">C4886_07685</name>
</gene>
<dbReference type="GO" id="GO:0006508">
    <property type="term" value="P:proteolysis"/>
    <property type="evidence" value="ECO:0007669"/>
    <property type="project" value="UniProtKB-KW"/>
</dbReference>
<protein>
    <submittedName>
        <fullName evidence="10">Signal peptidase II</fullName>
    </submittedName>
</protein>
<keyword evidence="8" id="KW-0472">Membrane</keyword>
<keyword evidence="4" id="KW-0812">Transmembrane</keyword>
<comment type="similarity">
    <text evidence="1 9">Belongs to the peptidase A8 family.</text>
</comment>
<dbReference type="GO" id="GO:0016020">
    <property type="term" value="C:membrane"/>
    <property type="evidence" value="ECO:0007669"/>
    <property type="project" value="InterPro"/>
</dbReference>
<dbReference type="Proteomes" id="UP000253208">
    <property type="component" value="Unassembled WGS sequence"/>
</dbReference>
<evidence type="ECO:0000256" key="7">
    <source>
        <dbReference type="ARBA" id="ARBA00022989"/>
    </source>
</evidence>
<keyword evidence="2" id="KW-1003">Cell membrane</keyword>
<dbReference type="InterPro" id="IPR001872">
    <property type="entry name" value="Peptidase_A8"/>
</dbReference>
<dbReference type="AlphaFoldDB" id="A0A367G0Q1"/>
<comment type="caution">
    <text evidence="10">The sequence shown here is derived from an EMBL/GenBank/DDBJ whole genome shotgun (WGS) entry which is preliminary data.</text>
</comment>
<dbReference type="PANTHER" id="PTHR33695">
    <property type="entry name" value="LIPOPROTEIN SIGNAL PEPTIDASE"/>
    <property type="match status" value="1"/>
</dbReference>
<name>A0A367G0Q1_9FIRM</name>
<dbReference type="PANTHER" id="PTHR33695:SF1">
    <property type="entry name" value="LIPOPROTEIN SIGNAL PEPTIDASE"/>
    <property type="match status" value="1"/>
</dbReference>
<evidence type="ECO:0000256" key="5">
    <source>
        <dbReference type="ARBA" id="ARBA00022750"/>
    </source>
</evidence>
<reference evidence="10 11" key="1">
    <citation type="submission" date="2018-02" db="EMBL/GenBank/DDBJ databases">
        <title>Complete genome sequencing of Faecalibacterium prausnitzii strains isolated from the human gut.</title>
        <authorList>
            <person name="Fitzgerald B.C."/>
            <person name="Shkoporov A.N."/>
            <person name="Ross P.R."/>
            <person name="Hill C."/>
        </authorList>
    </citation>
    <scope>NUCLEOTIDE SEQUENCE [LARGE SCALE GENOMIC DNA]</scope>
    <source>
        <strain evidence="10 11">APC942/31-1</strain>
    </source>
</reference>
<evidence type="ECO:0000256" key="8">
    <source>
        <dbReference type="ARBA" id="ARBA00023136"/>
    </source>
</evidence>
<dbReference type="Pfam" id="PF01252">
    <property type="entry name" value="Peptidase_A8"/>
    <property type="match status" value="1"/>
</dbReference>